<gene>
    <name evidence="2" type="ORF">AArc1_1321</name>
</gene>
<evidence type="ECO:0000259" key="1">
    <source>
        <dbReference type="Pfam" id="PF24743"/>
    </source>
</evidence>
<dbReference type="GeneID" id="37638126"/>
<protein>
    <recommendedName>
        <fullName evidence="1">DUF7692 domain-containing protein</fullName>
    </recommendedName>
</protein>
<dbReference type="Pfam" id="PF24743">
    <property type="entry name" value="DUF7692"/>
    <property type="match status" value="1"/>
</dbReference>
<organism evidence="2 3">
    <name type="scientific">Natrarchaeobaculum sulfurireducens</name>
    <dbReference type="NCBI Taxonomy" id="2044521"/>
    <lineage>
        <taxon>Archaea</taxon>
        <taxon>Methanobacteriati</taxon>
        <taxon>Methanobacteriota</taxon>
        <taxon>Stenosarchaea group</taxon>
        <taxon>Halobacteria</taxon>
        <taxon>Halobacteriales</taxon>
        <taxon>Natrialbaceae</taxon>
        <taxon>Natrarchaeobaculum</taxon>
    </lineage>
</organism>
<feature type="domain" description="DUF7692" evidence="1">
    <location>
        <begin position="16"/>
        <end position="70"/>
    </location>
</feature>
<dbReference type="AlphaFoldDB" id="A0A346PDR3"/>
<dbReference type="EMBL" id="CP024047">
    <property type="protein sequence ID" value="AXR77658.1"/>
    <property type="molecule type" value="Genomic_DNA"/>
</dbReference>
<evidence type="ECO:0000313" key="2">
    <source>
        <dbReference type="EMBL" id="AXR77658.1"/>
    </source>
</evidence>
<reference evidence="3" key="1">
    <citation type="submission" date="2017-10" db="EMBL/GenBank/DDBJ databases">
        <title>Phenotypic and genomic properties of facultatively anaerobic sulfur-reducing natronoarchaea from hypersaline soda lakes.</title>
        <authorList>
            <person name="Sorokin D.Y."/>
            <person name="Kublanov I.V."/>
            <person name="Roman P."/>
            <person name="Sinninghe Damste J.S."/>
            <person name="Golyshin P.N."/>
            <person name="Rojo D."/>
            <person name="Ciordia S."/>
            <person name="Mena Md.C."/>
            <person name="Ferrer M."/>
            <person name="Messina E."/>
            <person name="Smedile F."/>
            <person name="La Spada G."/>
            <person name="La Cono V."/>
            <person name="Yakimov M.M."/>
        </authorList>
    </citation>
    <scope>NUCLEOTIDE SEQUENCE [LARGE SCALE GENOMIC DNA]</scope>
    <source>
        <strain evidence="3">AArc1</strain>
    </source>
</reference>
<sequence>MLLVTNMAHNETPGSVRIHTAQGNEWCYNAIEKAARFYDCNRSNAIAFACEAVNRLVRATRAVLERDNLTRSCARRSPSRSRLKGMTFDLETPVTVTPKGDE</sequence>
<dbReference type="InterPro" id="IPR056109">
    <property type="entry name" value="DUF7692"/>
</dbReference>
<dbReference type="KEGG" id="nan:AArc1_1321"/>
<evidence type="ECO:0000313" key="3">
    <source>
        <dbReference type="Proteomes" id="UP000258707"/>
    </source>
</evidence>
<name>A0A346PDR3_9EURY</name>
<dbReference type="RefSeq" id="WP_228442407.1">
    <property type="nucleotide sequence ID" value="NZ_CP024047.1"/>
</dbReference>
<accession>A0A346PDR3</accession>
<dbReference type="Proteomes" id="UP000258707">
    <property type="component" value="Chromosome"/>
</dbReference>
<proteinExistence type="predicted"/>